<keyword evidence="2 5" id="KW-0378">Hydrolase</keyword>
<evidence type="ECO:0000256" key="2">
    <source>
        <dbReference type="ARBA" id="ARBA00022801"/>
    </source>
</evidence>
<name>A0A857JLD7_9ALTE</name>
<dbReference type="PANTHER" id="PTHR30231">
    <property type="entry name" value="DNA POLYMERASE III SUBUNIT EPSILON"/>
    <property type="match status" value="1"/>
</dbReference>
<evidence type="ECO:0000313" key="6">
    <source>
        <dbReference type="Proteomes" id="UP000464524"/>
    </source>
</evidence>
<protein>
    <submittedName>
        <fullName evidence="5">Bifunctional exonuclease/endonuclease protein</fullName>
        <ecNumber evidence="5">3.1.-.-</ecNumber>
    </submittedName>
</protein>
<dbReference type="GO" id="GO:0003676">
    <property type="term" value="F:nucleic acid binding"/>
    <property type="evidence" value="ECO:0007669"/>
    <property type="project" value="InterPro"/>
</dbReference>
<dbReference type="OrthoDB" id="5497329at2"/>
<dbReference type="InterPro" id="IPR036397">
    <property type="entry name" value="RNaseH_sf"/>
</dbReference>
<proteinExistence type="predicted"/>
<dbReference type="SMART" id="SM00479">
    <property type="entry name" value="EXOIII"/>
    <property type="match status" value="1"/>
</dbReference>
<dbReference type="SUPFAM" id="SSF53098">
    <property type="entry name" value="Ribonuclease H-like"/>
    <property type="match status" value="1"/>
</dbReference>
<organism evidence="5 6">
    <name type="scientific">Paraglaciecola mesophila</name>
    <dbReference type="NCBI Taxonomy" id="197222"/>
    <lineage>
        <taxon>Bacteria</taxon>
        <taxon>Pseudomonadati</taxon>
        <taxon>Pseudomonadota</taxon>
        <taxon>Gammaproteobacteria</taxon>
        <taxon>Alteromonadales</taxon>
        <taxon>Alteromonadaceae</taxon>
        <taxon>Paraglaciecola</taxon>
    </lineage>
</organism>
<evidence type="ECO:0000256" key="1">
    <source>
        <dbReference type="ARBA" id="ARBA00022722"/>
    </source>
</evidence>
<dbReference type="InterPro" id="IPR012337">
    <property type="entry name" value="RNaseH-like_sf"/>
</dbReference>
<dbReference type="GO" id="GO:0006259">
    <property type="term" value="P:DNA metabolic process"/>
    <property type="evidence" value="ECO:0007669"/>
    <property type="project" value="UniProtKB-ARBA"/>
</dbReference>
<evidence type="ECO:0000313" key="5">
    <source>
        <dbReference type="EMBL" id="QHJ11811.1"/>
    </source>
</evidence>
<dbReference type="Gene3D" id="3.30.420.10">
    <property type="entry name" value="Ribonuclease H-like superfamily/Ribonuclease H"/>
    <property type="match status" value="1"/>
</dbReference>
<keyword evidence="5" id="KW-0255">Endonuclease</keyword>
<dbReference type="Pfam" id="PF00929">
    <property type="entry name" value="RNase_T"/>
    <property type="match status" value="1"/>
</dbReference>
<dbReference type="EMBL" id="CP047656">
    <property type="protein sequence ID" value="QHJ11811.1"/>
    <property type="molecule type" value="Genomic_DNA"/>
</dbReference>
<dbReference type="GO" id="GO:0008408">
    <property type="term" value="F:3'-5' exonuclease activity"/>
    <property type="evidence" value="ECO:0007669"/>
    <property type="project" value="TreeGrafter"/>
</dbReference>
<reference evidence="5 6" key="1">
    <citation type="submission" date="2019-12" db="EMBL/GenBank/DDBJ databases">
        <title>Genome sequencing and assembly of endphytes of Porphyra tenera.</title>
        <authorList>
            <person name="Park J.M."/>
            <person name="Shin R."/>
            <person name="Jo S.H."/>
        </authorList>
    </citation>
    <scope>NUCLEOTIDE SEQUENCE [LARGE SCALE GENOMIC DNA]</scope>
    <source>
        <strain evidence="5 6">GPM4</strain>
    </source>
</reference>
<keyword evidence="3 5" id="KW-0269">Exonuclease</keyword>
<feature type="domain" description="Exonuclease" evidence="4">
    <location>
        <begin position="28"/>
        <end position="201"/>
    </location>
</feature>
<dbReference type="CDD" id="cd06127">
    <property type="entry name" value="DEDDh"/>
    <property type="match status" value="1"/>
</dbReference>
<keyword evidence="6" id="KW-1185">Reference proteome</keyword>
<dbReference type="RefSeq" id="WP_160179597.1">
    <property type="nucleotide sequence ID" value="NZ_CP047656.1"/>
</dbReference>
<sequence length="224" mass="24801">MLEKLKKWWAPKAKIPEKWLNMPLAEIPFLCIDLELTSLDLSATRILSIGWVEGKGKQIELQSCFYQVVSTTASLNQSPVIHGLTAEEIAQGQPVRIALEALVKYASSHVWVFHCTGLDMTVLNGVFKKLNIPLPTVVTLDTLRFGLYQLTKNLRPPPPNAVVLPVCRARYNLPAVPAHNALDDAMATLELLFAQIQKFAPKNSDTLKSLLVTDAIEVFAATTE</sequence>
<dbReference type="GO" id="GO:0005829">
    <property type="term" value="C:cytosol"/>
    <property type="evidence" value="ECO:0007669"/>
    <property type="project" value="TreeGrafter"/>
</dbReference>
<dbReference type="KEGG" id="pmes:FX988_02047"/>
<evidence type="ECO:0000259" key="4">
    <source>
        <dbReference type="SMART" id="SM00479"/>
    </source>
</evidence>
<dbReference type="EC" id="3.1.-.-" evidence="5"/>
<evidence type="ECO:0000256" key="3">
    <source>
        <dbReference type="ARBA" id="ARBA00022839"/>
    </source>
</evidence>
<keyword evidence="1" id="KW-0540">Nuclease</keyword>
<gene>
    <name evidence="5" type="ORF">FX988_02047</name>
</gene>
<dbReference type="AlphaFoldDB" id="A0A857JLD7"/>
<accession>A0A857JLD7</accession>
<dbReference type="Proteomes" id="UP000464524">
    <property type="component" value="Chromosome"/>
</dbReference>
<dbReference type="GO" id="GO:0004519">
    <property type="term" value="F:endonuclease activity"/>
    <property type="evidence" value="ECO:0007669"/>
    <property type="project" value="UniProtKB-KW"/>
</dbReference>
<dbReference type="InterPro" id="IPR013520">
    <property type="entry name" value="Ribonucl_H"/>
</dbReference>
<dbReference type="PANTHER" id="PTHR30231:SF4">
    <property type="entry name" value="PROTEIN NEN2"/>
    <property type="match status" value="1"/>
</dbReference>